<name>A0ABW5C264_9BACI</name>
<evidence type="ECO:0000313" key="2">
    <source>
        <dbReference type="EMBL" id="MFD2215299.1"/>
    </source>
</evidence>
<sequence length="931" mass="110096">MNLTPIMINVHYDINSNKNEKLKPVEKVEKVEELKYDSINNCWYTFNHYKSYSEYAGAIRYSQIGFKGLQDVRDDFTVYIEHDDVDKKELYLDRETGIWFELSKFKKDKYSTSEKDQVTGLNQSGSIKVKVKQKSTDDLIEEYNIIFLPSSLEINDYKIMIAEIYNIYIDLLKNKNSSVRLNEKELLSLKWVEDVINKIEPALKYIDLNPNENFSIQLSKQKHTNDRNRFDIRAEISKSIFMGSPSVKKMGIYKDKNLYEHRVIKQFLASLKFLFELYLKENLLNIKKEQIKNELRVFEDKSNFLNDFNEKDYTALKGQVQKIDEELNKEKEDLTKKLLTINSDHNPLINMYTNINIELKFRVRSLPKNFKCELINNIVITKFETAWNNGWDIELISYSYKNSLNERVLIQWPHPRFSKKLKLELHSVVLKNHVYLMQALNNEEILGKEILINGNVYYDRAKLNQSIDIIGTDTGVGEIFNDYNFTFFNIQSIAVSGIKRPIVKDDVMEDIVPILLNSRDYLRNTDRLLQSKLKTTSYEQKLKLINRISLVNHEEKLYRKLDEKINNLLELSIFKEIDSLEFEKLRPTQVFLHDPYYRIIWNALKEHEYVNTISLNELNSNNYINVTNVNNIYEIWAFLKMIMILKTELGWTIRGKESLSKYIKDFLTNKKVKTLDGFNIELNKSIYSLFISYTPHLPRTGLQPLTPDYRFILQAPNKESKVIYLDAKYRDYIEQGEKEWEKDIKTVAIKKYLRTKSSNPNLNGDVSFILHCDQKMGELKEKAGVSYSAAYDKNFISLDDETESLLKEEYGHKVGSIYLLPQATNSFTSWFRMIMEYHLEDFQTCWSCGELEDNVKVTLAYTERGHLKYYYECSNCNDFWVKVHCRNGHKLIKHTNNYHQQKKDTYAWYVICPVCFNGRVDENNIDNFIEY</sequence>
<dbReference type="InterPro" id="IPR013087">
    <property type="entry name" value="Znf_C2H2_type"/>
</dbReference>
<accession>A0ABW5C264</accession>
<reference evidence="3" key="1">
    <citation type="journal article" date="2019" name="Int. J. Syst. Evol. Microbiol.">
        <title>The Global Catalogue of Microorganisms (GCM) 10K type strain sequencing project: providing services to taxonomists for standard genome sequencing and annotation.</title>
        <authorList>
            <consortium name="The Broad Institute Genomics Platform"/>
            <consortium name="The Broad Institute Genome Sequencing Center for Infectious Disease"/>
            <person name="Wu L."/>
            <person name="Ma J."/>
        </authorList>
    </citation>
    <scope>NUCLEOTIDE SEQUENCE [LARGE SCALE GENOMIC DNA]</scope>
    <source>
        <strain evidence="3">CGMCC 1.15474</strain>
    </source>
</reference>
<protein>
    <submittedName>
        <fullName evidence="2">Nuclease domain-containing protein</fullName>
    </submittedName>
</protein>
<dbReference type="InterPro" id="IPR007505">
    <property type="entry name" value="PDDEXK_7"/>
</dbReference>
<gene>
    <name evidence="2" type="ORF">ACFSKK_16525</name>
</gene>
<dbReference type="RefSeq" id="WP_247338900.1">
    <property type="nucleotide sequence ID" value="NZ_CP095550.1"/>
</dbReference>
<proteinExistence type="predicted"/>
<dbReference type="Proteomes" id="UP001597318">
    <property type="component" value="Unassembled WGS sequence"/>
</dbReference>
<evidence type="ECO:0000313" key="3">
    <source>
        <dbReference type="Proteomes" id="UP001597318"/>
    </source>
</evidence>
<keyword evidence="3" id="KW-1185">Reference proteome</keyword>
<dbReference type="PROSITE" id="PS00028">
    <property type="entry name" value="ZINC_FINGER_C2H2_1"/>
    <property type="match status" value="1"/>
</dbReference>
<comment type="caution">
    <text evidence="2">The sequence shown here is derived from an EMBL/GenBank/DDBJ whole genome shotgun (WGS) entry which is preliminary data.</text>
</comment>
<dbReference type="Pfam" id="PF04411">
    <property type="entry name" value="PDDEXK_7"/>
    <property type="match status" value="1"/>
</dbReference>
<organism evidence="2 3">
    <name type="scientific">Metabacillus endolithicus</name>
    <dbReference type="NCBI Taxonomy" id="1535204"/>
    <lineage>
        <taxon>Bacteria</taxon>
        <taxon>Bacillati</taxon>
        <taxon>Bacillota</taxon>
        <taxon>Bacilli</taxon>
        <taxon>Bacillales</taxon>
        <taxon>Bacillaceae</taxon>
        <taxon>Metabacillus</taxon>
    </lineage>
</organism>
<dbReference type="EMBL" id="JBHUIK010000003">
    <property type="protein sequence ID" value="MFD2215299.1"/>
    <property type="molecule type" value="Genomic_DNA"/>
</dbReference>
<evidence type="ECO:0000259" key="1">
    <source>
        <dbReference type="PROSITE" id="PS00028"/>
    </source>
</evidence>
<feature type="domain" description="C2H2-type" evidence="1">
    <location>
        <begin position="873"/>
        <end position="894"/>
    </location>
</feature>